<keyword evidence="5" id="KW-0282">Flagellum</keyword>
<accession>A0A101EPP1</accession>
<dbReference type="EMBL" id="LGFG01000121">
    <property type="protein sequence ID" value="KUK22623.1"/>
    <property type="molecule type" value="Genomic_DNA"/>
</dbReference>
<organism evidence="5 6">
    <name type="scientific">Thermotoga petrophila</name>
    <dbReference type="NCBI Taxonomy" id="93929"/>
    <lineage>
        <taxon>Bacteria</taxon>
        <taxon>Thermotogati</taxon>
        <taxon>Thermotogota</taxon>
        <taxon>Thermotogae</taxon>
        <taxon>Thermotogales</taxon>
        <taxon>Thermotogaceae</taxon>
        <taxon>Thermotoga</taxon>
    </lineage>
</organism>
<dbReference type="SMR" id="A0A101EPP1"/>
<keyword evidence="3 4" id="KW-0810">Translation regulation</keyword>
<reference evidence="5 6" key="1">
    <citation type="journal article" date="2015" name="MBio">
        <title>Genome-Resolved Metagenomic Analysis Reveals Roles for Candidate Phyla and Other Microbial Community Members in Biogeochemical Transformations in Oil Reservoirs.</title>
        <authorList>
            <person name="Hu P."/>
            <person name="Tom L."/>
            <person name="Singh A."/>
            <person name="Thomas B.C."/>
            <person name="Baker B.J."/>
            <person name="Piceno Y.M."/>
            <person name="Andersen G.L."/>
            <person name="Banfield J.F."/>
        </authorList>
    </citation>
    <scope>NUCLEOTIDE SEQUENCE [LARGE SCALE GENOMIC DNA]</scope>
    <source>
        <strain evidence="5">46_26</strain>
    </source>
</reference>
<dbReference type="AlphaFoldDB" id="A0A101EPP1"/>
<dbReference type="PANTHER" id="PTHR39190:SF1">
    <property type="entry name" value="FLAGELLAR ASSEMBLY FACTOR FLIW"/>
    <property type="match status" value="1"/>
</dbReference>
<dbReference type="GO" id="GO:0005737">
    <property type="term" value="C:cytoplasm"/>
    <property type="evidence" value="ECO:0007669"/>
    <property type="project" value="UniProtKB-SubCell"/>
</dbReference>
<comment type="function">
    <text evidence="4">Acts as an anti-CsrA protein, binds CsrA and prevents it from repressing translation of its target genes, one of which is flagellin. Binds to flagellin and participates in the assembly of the flagellum.</text>
</comment>
<gene>
    <name evidence="4" type="primary">fliW</name>
    <name evidence="5" type="ORF">XD57_1281</name>
</gene>
<dbReference type="NCBIfam" id="NF009793">
    <property type="entry name" value="PRK13285.1-1"/>
    <property type="match status" value="1"/>
</dbReference>
<keyword evidence="5" id="KW-0969">Cilium</keyword>
<dbReference type="GO" id="GO:0006417">
    <property type="term" value="P:regulation of translation"/>
    <property type="evidence" value="ECO:0007669"/>
    <property type="project" value="UniProtKB-KW"/>
</dbReference>
<evidence type="ECO:0000256" key="4">
    <source>
        <dbReference type="HAMAP-Rule" id="MF_01185"/>
    </source>
</evidence>
<keyword evidence="5" id="KW-0966">Cell projection</keyword>
<protein>
    <recommendedName>
        <fullName evidence="4">Flagellar assembly factor FliW</fullName>
    </recommendedName>
</protein>
<comment type="subunit">
    <text evidence="4">Interacts with translational regulator CsrA and flagellin(s).</text>
</comment>
<comment type="caution">
    <text evidence="5">The sequence shown here is derived from an EMBL/GenBank/DDBJ whole genome shotgun (WGS) entry which is preliminary data.</text>
</comment>
<dbReference type="SUPFAM" id="SSF141457">
    <property type="entry name" value="BH3618-like"/>
    <property type="match status" value="1"/>
</dbReference>
<evidence type="ECO:0000256" key="1">
    <source>
        <dbReference type="ARBA" id="ARBA00022490"/>
    </source>
</evidence>
<comment type="similarity">
    <text evidence="4">Belongs to the FliW family.</text>
</comment>
<proteinExistence type="inferred from homology"/>
<dbReference type="HAMAP" id="MF_01185">
    <property type="entry name" value="FliW"/>
    <property type="match status" value="1"/>
</dbReference>
<evidence type="ECO:0000313" key="5">
    <source>
        <dbReference type="EMBL" id="KUK22623.1"/>
    </source>
</evidence>
<dbReference type="PANTHER" id="PTHR39190">
    <property type="entry name" value="FLAGELLAR ASSEMBLY FACTOR FLIW"/>
    <property type="match status" value="1"/>
</dbReference>
<dbReference type="OMA" id="DVAVFCI"/>
<keyword evidence="1 4" id="KW-0963">Cytoplasm</keyword>
<keyword evidence="2 4" id="KW-1005">Bacterial flagellum biogenesis</keyword>
<dbReference type="RefSeq" id="WP_011943429.1">
    <property type="nucleotide sequence ID" value="NZ_DAITJQ010000002.1"/>
</dbReference>
<sequence>MVYKTKLGEMEISDESIFTFEKGIPGFEHLRKFALVFPQETFPIGWLLSLEDPEVGLPVVDPKLVRADYDPVVLSEDLEEIEAENQEALLFFCVLTIPPGKPEKTTINLRAPIILNQKKKKGIQTILENEDYQLRHLLSEEMERSKTVV</sequence>
<evidence type="ECO:0000313" key="6">
    <source>
        <dbReference type="Proteomes" id="UP000058636"/>
    </source>
</evidence>
<dbReference type="PATRIC" id="fig|93930.3.peg.323"/>
<evidence type="ECO:0000256" key="2">
    <source>
        <dbReference type="ARBA" id="ARBA00022795"/>
    </source>
</evidence>
<dbReference type="GO" id="GO:0044780">
    <property type="term" value="P:bacterial-type flagellum assembly"/>
    <property type="evidence" value="ECO:0007669"/>
    <property type="project" value="UniProtKB-UniRule"/>
</dbReference>
<evidence type="ECO:0000256" key="3">
    <source>
        <dbReference type="ARBA" id="ARBA00022845"/>
    </source>
</evidence>
<dbReference type="Proteomes" id="UP000058636">
    <property type="component" value="Unassembled WGS sequence"/>
</dbReference>
<dbReference type="InterPro" id="IPR003775">
    <property type="entry name" value="Flagellar_assembly_factor_FliW"/>
</dbReference>
<dbReference type="Pfam" id="PF02623">
    <property type="entry name" value="FliW"/>
    <property type="match status" value="1"/>
</dbReference>
<dbReference type="Gene3D" id="2.30.290.10">
    <property type="entry name" value="BH3618-like"/>
    <property type="match status" value="1"/>
</dbReference>
<name>A0A101EPP1_9THEM</name>
<keyword evidence="4" id="KW-0143">Chaperone</keyword>
<comment type="subcellular location">
    <subcellularLocation>
        <location evidence="4">Cytoplasm</location>
    </subcellularLocation>
</comment>
<dbReference type="InterPro" id="IPR024046">
    <property type="entry name" value="Flagellar_assmbl_FliW_dom_sf"/>
</dbReference>